<gene>
    <name evidence="1" type="ORF">SDC9_168908</name>
</gene>
<protein>
    <submittedName>
        <fullName evidence="1">Uncharacterized protein</fullName>
    </submittedName>
</protein>
<name>A0A645G3T8_9ZZZZ</name>
<dbReference type="AlphaFoldDB" id="A0A645G3T8"/>
<proteinExistence type="predicted"/>
<reference evidence="1" key="1">
    <citation type="submission" date="2019-08" db="EMBL/GenBank/DDBJ databases">
        <authorList>
            <person name="Kucharzyk K."/>
            <person name="Murdoch R.W."/>
            <person name="Higgins S."/>
            <person name="Loffler F."/>
        </authorList>
    </citation>
    <scope>NUCLEOTIDE SEQUENCE</scope>
</reference>
<sequence>MILLCTVGSLEDSHFGITESFLLIKAFNDCLSPVNLGRSNLVPFYKTDLFLDILLFALFHTQIANVGNTGTIGESNLYPDTVTFNLRLQYFYV</sequence>
<comment type="caution">
    <text evidence="1">The sequence shown here is derived from an EMBL/GenBank/DDBJ whole genome shotgun (WGS) entry which is preliminary data.</text>
</comment>
<dbReference type="EMBL" id="VSSQ01069532">
    <property type="protein sequence ID" value="MPN21528.1"/>
    <property type="molecule type" value="Genomic_DNA"/>
</dbReference>
<accession>A0A645G3T8</accession>
<organism evidence="1">
    <name type="scientific">bioreactor metagenome</name>
    <dbReference type="NCBI Taxonomy" id="1076179"/>
    <lineage>
        <taxon>unclassified sequences</taxon>
        <taxon>metagenomes</taxon>
        <taxon>ecological metagenomes</taxon>
    </lineage>
</organism>
<evidence type="ECO:0000313" key="1">
    <source>
        <dbReference type="EMBL" id="MPN21528.1"/>
    </source>
</evidence>